<dbReference type="EMBL" id="LMTZ01000025">
    <property type="protein sequence ID" value="KST69370.1"/>
    <property type="molecule type" value="Genomic_DNA"/>
</dbReference>
<reference evidence="2 4" key="1">
    <citation type="journal article" date="2015" name="Genome Announc.">
        <title>Draft Genome of the Euendolithic (true boring) Cyanobacterium Mastigocoleus testarum strain BC008.</title>
        <authorList>
            <person name="Guida B.S."/>
            <person name="Garcia-Pichel F."/>
        </authorList>
    </citation>
    <scope>NUCLEOTIDE SEQUENCE [LARGE SCALE GENOMIC DNA]</scope>
    <source>
        <strain evidence="2 4">BC008</strain>
    </source>
</reference>
<dbReference type="Pfam" id="PF12973">
    <property type="entry name" value="Cupin_7"/>
    <property type="match status" value="1"/>
</dbReference>
<gene>
    <name evidence="2" type="ORF">BC008_04045</name>
    <name evidence="3" type="ORF">BC008_04280</name>
</gene>
<dbReference type="Gene3D" id="2.60.120.10">
    <property type="entry name" value="Jelly Rolls"/>
    <property type="match status" value="1"/>
</dbReference>
<dbReference type="OrthoDB" id="3395710at2"/>
<name>A0A0V7ZXV8_9CYAN</name>
<evidence type="ECO:0000313" key="3">
    <source>
        <dbReference type="EMBL" id="KST69523.1"/>
    </source>
</evidence>
<organism evidence="2 4">
    <name type="scientific">Mastigocoleus testarum BC008</name>
    <dbReference type="NCBI Taxonomy" id="371196"/>
    <lineage>
        <taxon>Bacteria</taxon>
        <taxon>Bacillati</taxon>
        <taxon>Cyanobacteriota</taxon>
        <taxon>Cyanophyceae</taxon>
        <taxon>Nostocales</taxon>
        <taxon>Hapalosiphonaceae</taxon>
        <taxon>Mastigocoleus</taxon>
    </lineage>
</organism>
<keyword evidence="4" id="KW-1185">Reference proteome</keyword>
<dbReference type="CDD" id="cd20302">
    <property type="entry name" value="cupin_DAD"/>
    <property type="match status" value="1"/>
</dbReference>
<protein>
    <recommendedName>
        <fullName evidence="1">ChrR-like cupin domain-containing protein</fullName>
    </recommendedName>
</protein>
<evidence type="ECO:0000313" key="2">
    <source>
        <dbReference type="EMBL" id="KST69370.1"/>
    </source>
</evidence>
<accession>A0A0V7ZXV8</accession>
<dbReference type="InterPro" id="IPR014710">
    <property type="entry name" value="RmlC-like_jellyroll"/>
</dbReference>
<dbReference type="RefSeq" id="WP_058183304.1">
    <property type="nucleotide sequence ID" value="NZ_LMTZ01000022.1"/>
</dbReference>
<dbReference type="EMBL" id="LMTZ01000022">
    <property type="protein sequence ID" value="KST69523.1"/>
    <property type="molecule type" value="Genomic_DNA"/>
</dbReference>
<dbReference type="SUPFAM" id="SSF51182">
    <property type="entry name" value="RmlC-like cupins"/>
    <property type="match status" value="1"/>
</dbReference>
<proteinExistence type="predicted"/>
<comment type="caution">
    <text evidence="2">The sequence shown here is derived from an EMBL/GenBank/DDBJ whole genome shotgun (WGS) entry which is preliminary data.</text>
</comment>
<dbReference type="AlphaFoldDB" id="A0A0V7ZXV8"/>
<dbReference type="InterPro" id="IPR025979">
    <property type="entry name" value="ChrR-like_cupin_dom"/>
</dbReference>
<feature type="domain" description="ChrR-like cupin" evidence="1">
    <location>
        <begin position="31"/>
        <end position="116"/>
    </location>
</feature>
<dbReference type="Proteomes" id="UP000053372">
    <property type="component" value="Unassembled WGS sequence"/>
</dbReference>
<evidence type="ECO:0000313" key="4">
    <source>
        <dbReference type="Proteomes" id="UP000053372"/>
    </source>
</evidence>
<dbReference type="InterPro" id="IPR011051">
    <property type="entry name" value="RmlC_Cupin_sf"/>
</dbReference>
<evidence type="ECO:0000259" key="1">
    <source>
        <dbReference type="Pfam" id="PF12973"/>
    </source>
</evidence>
<sequence>MPITVFNSFTDGLDPSQRSREHFITNTNLDDDRLWVPYVDGVWIQPCSFNVTSGGFSLVLKGLPGAMLGTHYHVGTVHGYTMRGYWRYLEHDWVAKPGTFIYEPAGEAHTLVITDDSPEPAVIFFIVEGGLIYLDKAVDAGFASYEDGFTFLELSRKHYHKTGLDVRQLDLIIR</sequence>